<protein>
    <submittedName>
        <fullName evidence="1">Uncharacterized protein</fullName>
    </submittedName>
</protein>
<keyword evidence="2" id="KW-1185">Reference proteome</keyword>
<sequence>MRREYTTLRGKRRGEEDEEALRRLSGEEALHDEASLDDTWYFCIFSSSSDFAIICFTVVPEYFLSSSLVALNCRFEMPFVYVPLDGLTNMLLP</sequence>
<evidence type="ECO:0000313" key="2">
    <source>
        <dbReference type="Proteomes" id="UP001157006"/>
    </source>
</evidence>
<reference evidence="1 2" key="1">
    <citation type="submission" date="2023-01" db="EMBL/GenBank/DDBJ databases">
        <authorList>
            <person name="Kreplak J."/>
        </authorList>
    </citation>
    <scope>NUCLEOTIDE SEQUENCE [LARGE SCALE GENOMIC DNA]</scope>
</reference>
<dbReference type="EMBL" id="OX451736">
    <property type="protein sequence ID" value="CAI8591357.1"/>
    <property type="molecule type" value="Genomic_DNA"/>
</dbReference>
<accession>A0AAV0Z3W4</accession>
<dbReference type="Proteomes" id="UP001157006">
    <property type="component" value="Chromosome 1L"/>
</dbReference>
<evidence type="ECO:0000313" key="1">
    <source>
        <dbReference type="EMBL" id="CAI8591357.1"/>
    </source>
</evidence>
<gene>
    <name evidence="1" type="ORF">VFH_I483840</name>
</gene>
<name>A0AAV0Z3W4_VICFA</name>
<dbReference type="AlphaFoldDB" id="A0AAV0Z3W4"/>
<organism evidence="1 2">
    <name type="scientific">Vicia faba</name>
    <name type="common">Broad bean</name>
    <name type="synonym">Faba vulgaris</name>
    <dbReference type="NCBI Taxonomy" id="3906"/>
    <lineage>
        <taxon>Eukaryota</taxon>
        <taxon>Viridiplantae</taxon>
        <taxon>Streptophyta</taxon>
        <taxon>Embryophyta</taxon>
        <taxon>Tracheophyta</taxon>
        <taxon>Spermatophyta</taxon>
        <taxon>Magnoliopsida</taxon>
        <taxon>eudicotyledons</taxon>
        <taxon>Gunneridae</taxon>
        <taxon>Pentapetalae</taxon>
        <taxon>rosids</taxon>
        <taxon>fabids</taxon>
        <taxon>Fabales</taxon>
        <taxon>Fabaceae</taxon>
        <taxon>Papilionoideae</taxon>
        <taxon>50 kb inversion clade</taxon>
        <taxon>NPAAA clade</taxon>
        <taxon>Hologalegina</taxon>
        <taxon>IRL clade</taxon>
        <taxon>Fabeae</taxon>
        <taxon>Vicia</taxon>
    </lineage>
</organism>
<proteinExistence type="predicted"/>